<evidence type="ECO:0000313" key="2">
    <source>
        <dbReference type="WBParaSite" id="nRc.2.0.1.t38432-RA"/>
    </source>
</evidence>
<protein>
    <submittedName>
        <fullName evidence="2">Uncharacterized protein</fullName>
    </submittedName>
</protein>
<proteinExistence type="predicted"/>
<dbReference type="WBParaSite" id="nRc.2.0.1.t38432-RA">
    <property type="protein sequence ID" value="nRc.2.0.1.t38432-RA"/>
    <property type="gene ID" value="nRc.2.0.1.g38432"/>
</dbReference>
<dbReference type="AlphaFoldDB" id="A0A915KK95"/>
<dbReference type="Proteomes" id="UP000887565">
    <property type="component" value="Unplaced"/>
</dbReference>
<reference evidence="2" key="1">
    <citation type="submission" date="2022-11" db="UniProtKB">
        <authorList>
            <consortium name="WormBaseParasite"/>
        </authorList>
    </citation>
    <scope>IDENTIFICATION</scope>
</reference>
<evidence type="ECO:0000313" key="1">
    <source>
        <dbReference type="Proteomes" id="UP000887565"/>
    </source>
</evidence>
<name>A0A915KK95_ROMCU</name>
<accession>A0A915KK95</accession>
<organism evidence="1 2">
    <name type="scientific">Romanomermis culicivorax</name>
    <name type="common">Nematode worm</name>
    <dbReference type="NCBI Taxonomy" id="13658"/>
    <lineage>
        <taxon>Eukaryota</taxon>
        <taxon>Metazoa</taxon>
        <taxon>Ecdysozoa</taxon>
        <taxon>Nematoda</taxon>
        <taxon>Enoplea</taxon>
        <taxon>Dorylaimia</taxon>
        <taxon>Mermithida</taxon>
        <taxon>Mermithoidea</taxon>
        <taxon>Mermithidae</taxon>
        <taxon>Romanomermis</taxon>
    </lineage>
</organism>
<keyword evidence="1" id="KW-1185">Reference proteome</keyword>
<sequence>MMTGTQTLAAIAQQQPVATAKLLTTVANAFGEMLRAVNDDVSIIEASPFPTATAPWSPKIGVLCKVHPCRGLVIDSAGKELISSDDEDKE</sequence>